<dbReference type="EMBL" id="NIBS01000020">
    <property type="protein sequence ID" value="PHM25143.1"/>
    <property type="molecule type" value="Genomic_DNA"/>
</dbReference>
<dbReference type="RefSeq" id="WP_099136837.1">
    <property type="nucleotide sequence ID" value="NZ_CAWNNJ010000087.1"/>
</dbReference>
<organism evidence="1 2">
    <name type="scientific">Xenorhabdus budapestensis</name>
    <dbReference type="NCBI Taxonomy" id="290110"/>
    <lineage>
        <taxon>Bacteria</taxon>
        <taxon>Pseudomonadati</taxon>
        <taxon>Pseudomonadota</taxon>
        <taxon>Gammaproteobacteria</taxon>
        <taxon>Enterobacterales</taxon>
        <taxon>Morganellaceae</taxon>
        <taxon>Xenorhabdus</taxon>
    </lineage>
</organism>
<evidence type="ECO:0000313" key="2">
    <source>
        <dbReference type="Proteomes" id="UP000225833"/>
    </source>
</evidence>
<proteinExistence type="predicted"/>
<dbReference type="OrthoDB" id="6638327at2"/>
<accession>A0A2D0ITB1</accession>
<sequence>MPIGTTANTLMAGNDARVVHMYSSYMNEHTSLAVNKNASLTDLAGSEGRQLPVGMSIHADGKFWDIFDVEFTRIITGIEPENRPPLARELLQYMKMDELYFHGDFNIMKLTAKKSVDKLDSYIFSIPNQRVQTGCFMSFVVYHKVIGSANWRWCNNSIKGKWNQHTSHLYTNNFPGKYSHIDFWVGIEGIKVEDELYIALPQIVTGKWNPNNLCPQLFNIGSGLGS</sequence>
<name>A0A2D0ITB1_XENBU</name>
<gene>
    <name evidence="1" type="ORF">Xbud_03078</name>
</gene>
<evidence type="ECO:0000313" key="1">
    <source>
        <dbReference type="EMBL" id="PHM25143.1"/>
    </source>
</evidence>
<reference evidence="1 2" key="1">
    <citation type="journal article" date="2017" name="Nat. Microbiol.">
        <title>Natural product diversity associated with the nematode symbionts Photorhabdus and Xenorhabdus.</title>
        <authorList>
            <person name="Tobias N.J."/>
            <person name="Wolff H."/>
            <person name="Djahanschiri B."/>
            <person name="Grundmann F."/>
            <person name="Kronenwerth M."/>
            <person name="Shi Y.M."/>
            <person name="Simonyi S."/>
            <person name="Grun P."/>
            <person name="Shapiro-Ilan D."/>
            <person name="Pidot S.J."/>
            <person name="Stinear T.P."/>
            <person name="Ebersberger I."/>
            <person name="Bode H.B."/>
        </authorList>
    </citation>
    <scope>NUCLEOTIDE SEQUENCE [LARGE SCALE GENOMIC DNA]</scope>
    <source>
        <strain evidence="1 2">DSM 16342</strain>
    </source>
</reference>
<comment type="caution">
    <text evidence="1">The sequence shown here is derived from an EMBL/GenBank/DDBJ whole genome shotgun (WGS) entry which is preliminary data.</text>
</comment>
<dbReference type="Proteomes" id="UP000225833">
    <property type="component" value="Unassembled WGS sequence"/>
</dbReference>
<dbReference type="AlphaFoldDB" id="A0A2D0ITB1"/>
<protein>
    <submittedName>
        <fullName evidence="1">Uncharacterized protein</fullName>
    </submittedName>
</protein>